<gene>
    <name evidence="3" type="ORF">HIM_07189</name>
</gene>
<evidence type="ECO:0000256" key="1">
    <source>
        <dbReference type="SAM" id="MobiDB-lite"/>
    </source>
</evidence>
<proteinExistence type="predicted"/>
<feature type="region of interest" description="Disordered" evidence="1">
    <location>
        <begin position="237"/>
        <end position="265"/>
    </location>
</feature>
<organism evidence="3 4">
    <name type="scientific">Hirsutella minnesotensis 3608</name>
    <dbReference type="NCBI Taxonomy" id="1043627"/>
    <lineage>
        <taxon>Eukaryota</taxon>
        <taxon>Fungi</taxon>
        <taxon>Dikarya</taxon>
        <taxon>Ascomycota</taxon>
        <taxon>Pezizomycotina</taxon>
        <taxon>Sordariomycetes</taxon>
        <taxon>Hypocreomycetidae</taxon>
        <taxon>Hypocreales</taxon>
        <taxon>Ophiocordycipitaceae</taxon>
        <taxon>Hirsutella</taxon>
    </lineage>
</organism>
<accession>A0A0F7ZNA2</accession>
<protein>
    <recommendedName>
        <fullName evidence="2">Mtf2-like C-terminal domain-containing protein</fullName>
    </recommendedName>
</protein>
<dbReference type="Pfam" id="PF19189">
    <property type="entry name" value="Mtf2"/>
    <property type="match status" value="1"/>
</dbReference>
<evidence type="ECO:0000313" key="4">
    <source>
        <dbReference type="Proteomes" id="UP000054481"/>
    </source>
</evidence>
<feature type="domain" description="Mtf2-like C-terminal" evidence="2">
    <location>
        <begin position="200"/>
        <end position="368"/>
    </location>
</feature>
<sequence length="413" mass="46170">MVLRSPATRILGRACATRPGVCSRLPVWAAWLHSGNSGRNPDGTVAFPWKYRDSPSESGIVNQRTSTITPSEEEVFRAIFDEIAQGRIAVKKAWGLGRASTQQPGETTVGHITDADSEPIARQGFPYRSTSETTRVVQFREAALRRYPASLRDAAQHALGLYNLGGSSLTERKPIELDEEAEREKKEARLQYAPVRVQERKRVENLMWSCKTDLELWEIMEAEVFSLPEKLGFVQSNKKTPRKKATQAEAGEASATEQAPDSEDEKKRKIYVHGPLYPHFISYGLKHLGRSFARPSPLAFNVLPRIKELGPSSYVLGVSTPLYGRLARLHWEQRGDAHAALNVLQEMIYVGLQADDYIVDFLVKLRFQLQGCAGGEQGPFVAAVVDTLRQDQVFIYFTEMVNESCAEDDMDAA</sequence>
<dbReference type="PANTHER" id="PTHR39468">
    <property type="entry name" value="CHROMOSOME 7, WHOLE GENOME SHOTGUN SEQUENCE"/>
    <property type="match status" value="1"/>
</dbReference>
<name>A0A0F7ZNA2_9HYPO</name>
<keyword evidence="4" id="KW-1185">Reference proteome</keyword>
<dbReference type="InterPro" id="IPR043837">
    <property type="entry name" value="Mtf2-like_C"/>
</dbReference>
<dbReference type="OrthoDB" id="2444174at2759"/>
<dbReference type="EMBL" id="KQ030535">
    <property type="protein sequence ID" value="KJZ73395.1"/>
    <property type="molecule type" value="Genomic_DNA"/>
</dbReference>
<dbReference type="PANTHER" id="PTHR39468:SF1">
    <property type="entry name" value="MTF2-LIKE C-TERMINAL DOMAIN-CONTAINING PROTEIN"/>
    <property type="match status" value="1"/>
</dbReference>
<dbReference type="AlphaFoldDB" id="A0A0F7ZNA2"/>
<evidence type="ECO:0000313" key="3">
    <source>
        <dbReference type="EMBL" id="KJZ73395.1"/>
    </source>
</evidence>
<dbReference type="Proteomes" id="UP000054481">
    <property type="component" value="Unassembled WGS sequence"/>
</dbReference>
<dbReference type="GO" id="GO:0005739">
    <property type="term" value="C:mitochondrion"/>
    <property type="evidence" value="ECO:0007669"/>
    <property type="project" value="InterPro"/>
</dbReference>
<evidence type="ECO:0000259" key="2">
    <source>
        <dbReference type="Pfam" id="PF19189"/>
    </source>
</evidence>
<reference evidence="3 4" key="1">
    <citation type="journal article" date="2014" name="Genome Biol. Evol.">
        <title>Comparative genomics and transcriptomics analyses reveal divergent lifestyle features of nematode endoparasitic fungus Hirsutella minnesotensis.</title>
        <authorList>
            <person name="Lai Y."/>
            <person name="Liu K."/>
            <person name="Zhang X."/>
            <person name="Zhang X."/>
            <person name="Li K."/>
            <person name="Wang N."/>
            <person name="Shu C."/>
            <person name="Wu Y."/>
            <person name="Wang C."/>
            <person name="Bushley K.E."/>
            <person name="Xiang M."/>
            <person name="Liu X."/>
        </authorList>
    </citation>
    <scope>NUCLEOTIDE SEQUENCE [LARGE SCALE GENOMIC DNA]</scope>
    <source>
        <strain evidence="3 4">3608</strain>
    </source>
</reference>
<dbReference type="InterPro" id="IPR040009">
    <property type="entry name" value="Mtf2/C5D6.12-like"/>
</dbReference>